<organism evidence="1 2">
    <name type="scientific">Smallanthus sonchifolius</name>
    <dbReference type="NCBI Taxonomy" id="185202"/>
    <lineage>
        <taxon>Eukaryota</taxon>
        <taxon>Viridiplantae</taxon>
        <taxon>Streptophyta</taxon>
        <taxon>Embryophyta</taxon>
        <taxon>Tracheophyta</taxon>
        <taxon>Spermatophyta</taxon>
        <taxon>Magnoliopsida</taxon>
        <taxon>eudicotyledons</taxon>
        <taxon>Gunneridae</taxon>
        <taxon>Pentapetalae</taxon>
        <taxon>asterids</taxon>
        <taxon>campanulids</taxon>
        <taxon>Asterales</taxon>
        <taxon>Asteraceae</taxon>
        <taxon>Asteroideae</taxon>
        <taxon>Heliantheae alliance</taxon>
        <taxon>Millerieae</taxon>
        <taxon>Smallanthus</taxon>
    </lineage>
</organism>
<protein>
    <submittedName>
        <fullName evidence="1">Uncharacterized protein</fullName>
    </submittedName>
</protein>
<gene>
    <name evidence="1" type="ORF">L1987_66677</name>
</gene>
<keyword evidence="2" id="KW-1185">Reference proteome</keyword>
<dbReference type="EMBL" id="CM042039">
    <property type="protein sequence ID" value="KAI3726871.1"/>
    <property type="molecule type" value="Genomic_DNA"/>
</dbReference>
<sequence>MGSGVDPPEIVFFDLETTIPTPTRQEYAILEFGSILVCPKKLTELDSYDTLVRPLDLSLISPPQFALMVSPPTMSFPAQPSQRSQIRSLGDVRMNIEVVKLCASVLFLESSQQDTGNNWASLNAGTINSCNRRSTLEGTGCANISPVSSIQSHTLPSNLPTPTESGNARPVPFHTGPSVDKMESDTLQSNEAMVEASSTTTLSNACSNHAEFGDPDSVSMALITVTVAPFLNGPHKIQIRHGDIPMQIHCDGLRIRFGLSTQFVDHVGNPRLSFVVDASSSNLCNILDECDNIAKRFVDSDGNSRWNPVVTRNPGFYNSPTIRLHLPTAAEDTTRWITEIYYKNSTSVPCTQHLVSSRYADVAQVGQLFHPGSLVDAYFSLDPYNYQQNVGIRLVAKKLIIHTS</sequence>
<reference evidence="1 2" key="2">
    <citation type="journal article" date="2022" name="Mol. Ecol. Resour.">
        <title>The genomes of chicory, endive, great burdock and yacon provide insights into Asteraceae paleo-polyploidization history and plant inulin production.</title>
        <authorList>
            <person name="Fan W."/>
            <person name="Wang S."/>
            <person name="Wang H."/>
            <person name="Wang A."/>
            <person name="Jiang F."/>
            <person name="Liu H."/>
            <person name="Zhao H."/>
            <person name="Xu D."/>
            <person name="Zhang Y."/>
        </authorList>
    </citation>
    <scope>NUCLEOTIDE SEQUENCE [LARGE SCALE GENOMIC DNA]</scope>
    <source>
        <strain evidence="2">cv. Yunnan</strain>
        <tissue evidence="1">Leaves</tissue>
    </source>
</reference>
<comment type="caution">
    <text evidence="1">The sequence shown here is derived from an EMBL/GenBank/DDBJ whole genome shotgun (WGS) entry which is preliminary data.</text>
</comment>
<proteinExistence type="predicted"/>
<evidence type="ECO:0000313" key="2">
    <source>
        <dbReference type="Proteomes" id="UP001056120"/>
    </source>
</evidence>
<reference evidence="2" key="1">
    <citation type="journal article" date="2022" name="Mol. Ecol. Resour.">
        <title>The genomes of chicory, endive, great burdock and yacon provide insights into Asteraceae palaeo-polyploidization history and plant inulin production.</title>
        <authorList>
            <person name="Fan W."/>
            <person name="Wang S."/>
            <person name="Wang H."/>
            <person name="Wang A."/>
            <person name="Jiang F."/>
            <person name="Liu H."/>
            <person name="Zhao H."/>
            <person name="Xu D."/>
            <person name="Zhang Y."/>
        </authorList>
    </citation>
    <scope>NUCLEOTIDE SEQUENCE [LARGE SCALE GENOMIC DNA]</scope>
    <source>
        <strain evidence="2">cv. Yunnan</strain>
    </source>
</reference>
<dbReference type="Proteomes" id="UP001056120">
    <property type="component" value="Linkage Group LG22"/>
</dbReference>
<accession>A0ACB9BXT0</accession>
<evidence type="ECO:0000313" key="1">
    <source>
        <dbReference type="EMBL" id="KAI3726871.1"/>
    </source>
</evidence>
<name>A0ACB9BXT0_9ASTR</name>